<feature type="transmembrane region" description="Helical" evidence="6">
    <location>
        <begin position="325"/>
        <end position="345"/>
    </location>
</feature>
<keyword evidence="4 6" id="KW-1133">Transmembrane helix</keyword>
<evidence type="ECO:0000256" key="6">
    <source>
        <dbReference type="SAM" id="Phobius"/>
    </source>
</evidence>
<dbReference type="InterPro" id="IPR036259">
    <property type="entry name" value="MFS_trans_sf"/>
</dbReference>
<accession>A0A2C5XN60</accession>
<dbReference type="PROSITE" id="PS00216">
    <property type="entry name" value="SUGAR_TRANSPORT_1"/>
    <property type="match status" value="1"/>
</dbReference>
<dbReference type="SUPFAM" id="SSF103473">
    <property type="entry name" value="MFS general substrate transporter"/>
    <property type="match status" value="1"/>
</dbReference>
<protein>
    <recommendedName>
        <fullName evidence="7">Major facilitator superfamily (MFS) profile domain-containing protein</fullName>
    </recommendedName>
</protein>
<dbReference type="InterPro" id="IPR011701">
    <property type="entry name" value="MFS"/>
</dbReference>
<keyword evidence="5 6" id="KW-0472">Membrane</keyword>
<keyword evidence="2" id="KW-0813">Transport</keyword>
<dbReference type="FunFam" id="1.20.1250.20:FF:000013">
    <property type="entry name" value="MFS general substrate transporter"/>
    <property type="match status" value="1"/>
</dbReference>
<evidence type="ECO:0000256" key="4">
    <source>
        <dbReference type="ARBA" id="ARBA00022989"/>
    </source>
</evidence>
<evidence type="ECO:0000256" key="5">
    <source>
        <dbReference type="ARBA" id="ARBA00023136"/>
    </source>
</evidence>
<dbReference type="InterPro" id="IPR020846">
    <property type="entry name" value="MFS_dom"/>
</dbReference>
<feature type="transmembrane region" description="Helical" evidence="6">
    <location>
        <begin position="293"/>
        <end position="313"/>
    </location>
</feature>
<dbReference type="Proteomes" id="UP000226192">
    <property type="component" value="Unassembled WGS sequence"/>
</dbReference>
<evidence type="ECO:0000256" key="2">
    <source>
        <dbReference type="ARBA" id="ARBA00022448"/>
    </source>
</evidence>
<proteinExistence type="predicted"/>
<dbReference type="AlphaFoldDB" id="A0A2C5XN60"/>
<evidence type="ECO:0000256" key="3">
    <source>
        <dbReference type="ARBA" id="ARBA00022692"/>
    </source>
</evidence>
<comment type="caution">
    <text evidence="8">The sequence shown here is derived from an EMBL/GenBank/DDBJ whole genome shotgun (WGS) entry which is preliminary data.</text>
</comment>
<gene>
    <name evidence="8" type="ORF">CDD81_4890</name>
</gene>
<keyword evidence="9" id="KW-1185">Reference proteome</keyword>
<feature type="transmembrane region" description="Helical" evidence="6">
    <location>
        <begin position="351"/>
        <end position="373"/>
    </location>
</feature>
<feature type="transmembrane region" description="Helical" evidence="6">
    <location>
        <begin position="101"/>
        <end position="119"/>
    </location>
</feature>
<feature type="transmembrane region" description="Helical" evidence="6">
    <location>
        <begin position="385"/>
        <end position="406"/>
    </location>
</feature>
<name>A0A2C5XN60_9HYPO</name>
<dbReference type="EMBL" id="NJET01000347">
    <property type="protein sequence ID" value="PHH58665.1"/>
    <property type="molecule type" value="Genomic_DNA"/>
</dbReference>
<evidence type="ECO:0000313" key="8">
    <source>
        <dbReference type="EMBL" id="PHH58665.1"/>
    </source>
</evidence>
<organism evidence="8 9">
    <name type="scientific">Ophiocordyceps australis</name>
    <dbReference type="NCBI Taxonomy" id="1399860"/>
    <lineage>
        <taxon>Eukaryota</taxon>
        <taxon>Fungi</taxon>
        <taxon>Dikarya</taxon>
        <taxon>Ascomycota</taxon>
        <taxon>Pezizomycotina</taxon>
        <taxon>Sordariomycetes</taxon>
        <taxon>Hypocreomycetidae</taxon>
        <taxon>Hypocreales</taxon>
        <taxon>Ophiocordycipitaceae</taxon>
        <taxon>Ophiocordyceps</taxon>
    </lineage>
</organism>
<feature type="transmembrane region" description="Helical" evidence="6">
    <location>
        <begin position="193"/>
        <end position="214"/>
    </location>
</feature>
<evidence type="ECO:0000313" key="9">
    <source>
        <dbReference type="Proteomes" id="UP000226192"/>
    </source>
</evidence>
<reference evidence="8 9" key="1">
    <citation type="submission" date="2017-06" db="EMBL/GenBank/DDBJ databases">
        <title>Ant-infecting Ophiocordyceps genomes reveal a high diversity of potential behavioral manipulation genes and a possible major role for enterotoxins.</title>
        <authorList>
            <person name="De Bekker C."/>
            <person name="Evans H.C."/>
            <person name="Brachmann A."/>
            <person name="Hughes D.P."/>
        </authorList>
    </citation>
    <scope>NUCLEOTIDE SEQUENCE [LARGE SCALE GENOMIC DNA]</scope>
    <source>
        <strain evidence="8 9">Map64</strain>
    </source>
</reference>
<evidence type="ECO:0000259" key="7">
    <source>
        <dbReference type="PROSITE" id="PS50850"/>
    </source>
</evidence>
<dbReference type="GO" id="GO:0016020">
    <property type="term" value="C:membrane"/>
    <property type="evidence" value="ECO:0007669"/>
    <property type="project" value="UniProtKB-SubCell"/>
</dbReference>
<dbReference type="Pfam" id="PF07690">
    <property type="entry name" value="MFS_1"/>
    <property type="match status" value="1"/>
</dbReference>
<dbReference type="PANTHER" id="PTHR43791">
    <property type="entry name" value="PERMEASE-RELATED"/>
    <property type="match status" value="1"/>
</dbReference>
<dbReference type="PROSITE" id="PS50850">
    <property type="entry name" value="MFS"/>
    <property type="match status" value="1"/>
</dbReference>
<dbReference type="Gene3D" id="1.20.1250.20">
    <property type="entry name" value="MFS general substrate transporter like domains"/>
    <property type="match status" value="2"/>
</dbReference>
<feature type="transmembrane region" description="Helical" evidence="6">
    <location>
        <begin position="72"/>
        <end position="89"/>
    </location>
</feature>
<feature type="transmembrane region" description="Helical" evidence="6">
    <location>
        <begin position="261"/>
        <end position="281"/>
    </location>
</feature>
<dbReference type="InterPro" id="IPR005829">
    <property type="entry name" value="Sugar_transporter_CS"/>
</dbReference>
<sequence length="409" mass="44022">MTGDVEKVESAATRPCTLAAGEASLGIRRAFDCRVLPIMCCLYLLSYLDRGNIGNAKTAGAQAQLGLDSRQWAWVLNAFYLCYTLFQWTTMLWKTLAPHRFVSLLCVCWGVAAMSSGAARNMTQLLVTRCFLAIFEATFGSGAPYFLSMLYQRHELGLRMSLLLGMSPLANTFASSLAYAITHIRGSLEPWRLLFIIEGSLTVAFAPIVWFLLIDTPAQATFLSAEERVVAAQRMLLQDSTTGHGVRWAQVRAGLRDWKNYLHALVHFCANFSFAALSNFLPTIVRDMGHDAVRAQGLTAAAYLAAFVVSVAASLASDRLGRRGFVMAGTASMGVVGYALLATAGNAGVRYAGVWLAAAGVFPALSINLTWILNNQGGDSKKAAGLALLLILGQSSSFVSSTVFPASDA</sequence>
<evidence type="ECO:0000256" key="1">
    <source>
        <dbReference type="ARBA" id="ARBA00004141"/>
    </source>
</evidence>
<dbReference type="PANTHER" id="PTHR43791:SF75">
    <property type="entry name" value="TRANSPORTER, PUTATIVE (AFU_ORTHOLOGUE AFUA_2G00110)-RELATED"/>
    <property type="match status" value="1"/>
</dbReference>
<feature type="transmembrane region" description="Helical" evidence="6">
    <location>
        <begin position="131"/>
        <end position="150"/>
    </location>
</feature>
<keyword evidence="3 6" id="KW-0812">Transmembrane</keyword>
<dbReference type="STRING" id="1399860.A0A2C5XN60"/>
<feature type="domain" description="Major facilitator superfamily (MFS) profile" evidence="7">
    <location>
        <begin position="259"/>
        <end position="409"/>
    </location>
</feature>
<comment type="subcellular location">
    <subcellularLocation>
        <location evidence="1">Membrane</location>
        <topology evidence="1">Multi-pass membrane protein</topology>
    </subcellularLocation>
</comment>
<feature type="transmembrane region" description="Helical" evidence="6">
    <location>
        <begin position="162"/>
        <end position="181"/>
    </location>
</feature>
<dbReference type="GO" id="GO:0022857">
    <property type="term" value="F:transmembrane transporter activity"/>
    <property type="evidence" value="ECO:0007669"/>
    <property type="project" value="InterPro"/>
</dbReference>
<dbReference type="FunFam" id="1.20.1250.20:FF:000018">
    <property type="entry name" value="MFS transporter permease"/>
    <property type="match status" value="1"/>
</dbReference>
<dbReference type="OrthoDB" id="2985014at2759"/>